<dbReference type="KEGG" id="parb:CJU94_18855"/>
<protein>
    <submittedName>
        <fullName evidence="1">Uncharacterized protein</fullName>
    </submittedName>
</protein>
<evidence type="ECO:0000313" key="1">
    <source>
        <dbReference type="EMBL" id="ASW00025.1"/>
    </source>
</evidence>
<dbReference type="AlphaFoldDB" id="A0A248VMD7"/>
<keyword evidence="2" id="KW-1185">Reference proteome</keyword>
<proteinExistence type="predicted"/>
<gene>
    <name evidence="1" type="ORF">CJU94_18855</name>
</gene>
<dbReference type="RefSeq" id="WP_095419986.1">
    <property type="nucleotide sequence ID" value="NZ_CP022989.1"/>
</dbReference>
<organism evidence="1 2">
    <name type="scientific">Paraburkholderia aromaticivorans</name>
    <dbReference type="NCBI Taxonomy" id="2026199"/>
    <lineage>
        <taxon>Bacteria</taxon>
        <taxon>Pseudomonadati</taxon>
        <taxon>Pseudomonadota</taxon>
        <taxon>Betaproteobacteria</taxon>
        <taxon>Burkholderiales</taxon>
        <taxon>Burkholderiaceae</taxon>
        <taxon>Paraburkholderia</taxon>
    </lineage>
</organism>
<evidence type="ECO:0000313" key="2">
    <source>
        <dbReference type="Proteomes" id="UP000215158"/>
    </source>
</evidence>
<dbReference type="OrthoDB" id="9890586at2"/>
<reference evidence="1 2" key="1">
    <citation type="submission" date="2017-08" db="EMBL/GenBank/DDBJ databases">
        <title>Identification and genetic characteristics of simultaneous BTEX- and naphthalene-degrading Paraburkholderia sp. BN5 isolated from petroleum-contaminated soil.</title>
        <authorList>
            <person name="Lee Y."/>
            <person name="Jeon C.O."/>
        </authorList>
    </citation>
    <scope>NUCLEOTIDE SEQUENCE [LARGE SCALE GENOMIC DNA]</scope>
    <source>
        <strain evidence="1 2">BN5</strain>
    </source>
</reference>
<dbReference type="EMBL" id="CP022989">
    <property type="protein sequence ID" value="ASW00025.1"/>
    <property type="molecule type" value="Genomic_DNA"/>
</dbReference>
<sequence>MTMKDDATKAGIIGRPMGMPRKALEKIGKTSPAAKAVSALVNGGTTLEEKRRIVRRMQMDQLNNRK</sequence>
<accession>A0A248VMD7</accession>
<dbReference type="Proteomes" id="UP000215158">
    <property type="component" value="Chromosome 1"/>
</dbReference>
<name>A0A248VMD7_9BURK</name>